<accession>A0ABS7RH06</accession>
<dbReference type="InterPro" id="IPR004843">
    <property type="entry name" value="Calcineurin-like_PHP"/>
</dbReference>
<dbReference type="SUPFAM" id="SSF56300">
    <property type="entry name" value="Metallo-dependent phosphatases"/>
    <property type="match status" value="1"/>
</dbReference>
<evidence type="ECO:0000313" key="4">
    <source>
        <dbReference type="EMBL" id="MBY9074324.1"/>
    </source>
</evidence>
<gene>
    <name evidence="4" type="ORF">K1X13_05765</name>
</gene>
<feature type="transmembrane region" description="Helical" evidence="2">
    <location>
        <begin position="108"/>
        <end position="131"/>
    </location>
</feature>
<dbReference type="Proteomes" id="UP000754710">
    <property type="component" value="Unassembled WGS sequence"/>
</dbReference>
<dbReference type="EMBL" id="JAIEZQ010000001">
    <property type="protein sequence ID" value="MBY9074324.1"/>
    <property type="molecule type" value="Genomic_DNA"/>
</dbReference>
<evidence type="ECO:0000313" key="5">
    <source>
        <dbReference type="Proteomes" id="UP000754710"/>
    </source>
</evidence>
<organism evidence="4 5">
    <name type="scientific">Nocardioides jiangsuensis</name>
    <dbReference type="NCBI Taxonomy" id="2866161"/>
    <lineage>
        <taxon>Bacteria</taxon>
        <taxon>Bacillati</taxon>
        <taxon>Actinomycetota</taxon>
        <taxon>Actinomycetes</taxon>
        <taxon>Propionibacteriales</taxon>
        <taxon>Nocardioidaceae</taxon>
        <taxon>Nocardioides</taxon>
    </lineage>
</organism>
<protein>
    <submittedName>
        <fullName evidence="4">Metallophosphoesterase</fullName>
    </submittedName>
</protein>
<feature type="domain" description="Calcineurin-like phosphoesterase" evidence="3">
    <location>
        <begin position="256"/>
        <end position="425"/>
    </location>
</feature>
<feature type="transmembrane region" description="Helical" evidence="2">
    <location>
        <begin position="151"/>
        <end position="169"/>
    </location>
</feature>
<keyword evidence="2" id="KW-1133">Transmembrane helix</keyword>
<proteinExistence type="predicted"/>
<evidence type="ECO:0000256" key="2">
    <source>
        <dbReference type="SAM" id="Phobius"/>
    </source>
</evidence>
<dbReference type="Gene3D" id="3.60.21.10">
    <property type="match status" value="1"/>
</dbReference>
<feature type="region of interest" description="Disordered" evidence="1">
    <location>
        <begin position="502"/>
        <end position="524"/>
    </location>
</feature>
<keyword evidence="2" id="KW-0472">Membrane</keyword>
<dbReference type="RefSeq" id="WP_221024017.1">
    <property type="nucleotide sequence ID" value="NZ_JAIEZQ010000001.1"/>
</dbReference>
<name>A0ABS7RH06_9ACTN</name>
<evidence type="ECO:0000259" key="3">
    <source>
        <dbReference type="Pfam" id="PF00149"/>
    </source>
</evidence>
<sequence>MRQRLGRILILGLAWAFLAVPVSLLAFANSSESTNIASHDAVVSPTFDGYATLDLGPYLPNLRYPTGYALGADVRLGKTNLSSYEALIQRYAVIGSQPEGEIAKLRSALSAMAVDSAVTGALIGLLGPAALVALGRRRREELFHHLTPRRVGYVGLAGVVVAVAVLQPWSRRGDESRLQGEDWVSVADELPDVPVPEEAERLEIESGLMTTGTKRLAESAFDSYRRSVAFYEKVVAATPELADQLHRPGDDETVALLVSDRHDNIGMDAVARAIADQGGATMLLDAGDDTSTGSPWEAFSLDSLHQAFRDYDHLFAVAGNHDNGDFVPTYLDDLGFTTFEGELVDGPDDIRLLGSDDPRSSGLGSWRDEVGLSFGDHAERVADDACAYDEDGERVSTLLVHDANTGRDALARGCVDLVVGGHIHAQLGPTRVVGENGRAGYTYTNGTTGGAAYAVAIGSKLRRDAQVTLVTYRAGRPVGLQPVTVRTVGDFVVGPYTELDLGDEAAEALPGPETTNDPSGDESP</sequence>
<dbReference type="InterPro" id="IPR029052">
    <property type="entry name" value="Metallo-depent_PP-like"/>
</dbReference>
<keyword evidence="5" id="KW-1185">Reference proteome</keyword>
<evidence type="ECO:0000256" key="1">
    <source>
        <dbReference type="SAM" id="MobiDB-lite"/>
    </source>
</evidence>
<comment type="caution">
    <text evidence="4">The sequence shown here is derived from an EMBL/GenBank/DDBJ whole genome shotgun (WGS) entry which is preliminary data.</text>
</comment>
<keyword evidence="2" id="KW-0812">Transmembrane</keyword>
<dbReference type="Pfam" id="PF00149">
    <property type="entry name" value="Metallophos"/>
    <property type="match status" value="1"/>
</dbReference>
<reference evidence="4 5" key="1">
    <citation type="submission" date="2021-08" db="EMBL/GenBank/DDBJ databases">
        <title>Nocardioides bacterium WL0053 sp. nov., isolated from the sediment.</title>
        <authorList>
            <person name="Wang L."/>
            <person name="Zhang D."/>
            <person name="Zhang A."/>
        </authorList>
    </citation>
    <scope>NUCLEOTIDE SEQUENCE [LARGE SCALE GENOMIC DNA]</scope>
    <source>
        <strain evidence="4 5">WL0053</strain>
    </source>
</reference>